<dbReference type="Proteomes" id="UP000267096">
    <property type="component" value="Unassembled WGS sequence"/>
</dbReference>
<keyword evidence="1" id="KW-0812">Transmembrane</keyword>
<name>A0A0M3K5C2_ANISI</name>
<organism evidence="4">
    <name type="scientific">Anisakis simplex</name>
    <name type="common">Herring worm</name>
    <dbReference type="NCBI Taxonomy" id="6269"/>
    <lineage>
        <taxon>Eukaryota</taxon>
        <taxon>Metazoa</taxon>
        <taxon>Ecdysozoa</taxon>
        <taxon>Nematoda</taxon>
        <taxon>Chromadorea</taxon>
        <taxon>Rhabditida</taxon>
        <taxon>Spirurina</taxon>
        <taxon>Ascaridomorpha</taxon>
        <taxon>Ascaridoidea</taxon>
        <taxon>Anisakidae</taxon>
        <taxon>Anisakis</taxon>
        <taxon>Anisakis simplex complex</taxon>
    </lineage>
</organism>
<reference evidence="2 3" key="2">
    <citation type="submission" date="2018-11" db="EMBL/GenBank/DDBJ databases">
        <authorList>
            <consortium name="Pathogen Informatics"/>
        </authorList>
    </citation>
    <scope>NUCLEOTIDE SEQUENCE [LARGE SCALE GENOMIC DNA]</scope>
</reference>
<feature type="transmembrane region" description="Helical" evidence="1">
    <location>
        <begin position="48"/>
        <end position="68"/>
    </location>
</feature>
<sequence length="227" mass="24520">MKLWNGLQVKEYQAKLNEMQPVINERKDEMIAMIKDQSALSDIDNSKLSAVFVWAGVMLFAMSVAFILSKCILSSIIGLFVTKFYGIILAYTIMPALAYYYITTPIEGDANLVDRLRRFRLLGVALAEGALNGFLLCERAIPGVPPPASLCAFSVGLMPVLASSTIGNDRMKLIGVTVGGAFVMDLAIGCVTGLSAGFLVLCVLYSAAGFVILQIYLKKGKAEAVNF</sequence>
<feature type="transmembrane region" description="Helical" evidence="1">
    <location>
        <begin position="80"/>
        <end position="102"/>
    </location>
</feature>
<keyword evidence="3" id="KW-1185">Reference proteome</keyword>
<protein>
    <submittedName>
        <fullName evidence="4">Vesicle transport protein</fullName>
    </submittedName>
</protein>
<gene>
    <name evidence="2" type="ORF">ASIM_LOCUS15570</name>
</gene>
<evidence type="ECO:0000313" key="2">
    <source>
        <dbReference type="EMBL" id="VDK55530.1"/>
    </source>
</evidence>
<accession>A0A0M3K5C2</accession>
<dbReference type="WBParaSite" id="ASIM_0001616301-mRNA-1">
    <property type="protein sequence ID" value="ASIM_0001616301-mRNA-1"/>
    <property type="gene ID" value="ASIM_0001616301"/>
</dbReference>
<dbReference type="OrthoDB" id="5822472at2759"/>
<keyword evidence="1" id="KW-0472">Membrane</keyword>
<evidence type="ECO:0000313" key="3">
    <source>
        <dbReference type="Proteomes" id="UP000267096"/>
    </source>
</evidence>
<dbReference type="AlphaFoldDB" id="A0A0M3K5C2"/>
<dbReference type="EMBL" id="UYRR01032414">
    <property type="protein sequence ID" value="VDK55530.1"/>
    <property type="molecule type" value="Genomic_DNA"/>
</dbReference>
<keyword evidence="1" id="KW-1133">Transmembrane helix</keyword>
<proteinExistence type="predicted"/>
<dbReference type="InterPro" id="IPR008574">
    <property type="entry name" value="Nematodes_ZYG-11_interact"/>
</dbReference>
<evidence type="ECO:0000256" key="1">
    <source>
        <dbReference type="SAM" id="Phobius"/>
    </source>
</evidence>
<dbReference type="PANTHER" id="PTHR31176">
    <property type="entry name" value="MFS DOMAIN-CONTAINING PROTEIN-RELATED"/>
    <property type="match status" value="1"/>
</dbReference>
<evidence type="ECO:0000313" key="4">
    <source>
        <dbReference type="WBParaSite" id="ASIM_0001616301-mRNA-1"/>
    </source>
</evidence>
<reference evidence="4" key="1">
    <citation type="submission" date="2017-02" db="UniProtKB">
        <authorList>
            <consortium name="WormBaseParasite"/>
        </authorList>
    </citation>
    <scope>IDENTIFICATION</scope>
</reference>
<dbReference type="Pfam" id="PF05884">
    <property type="entry name" value="ZYG-11_interact"/>
    <property type="match status" value="1"/>
</dbReference>
<feature type="transmembrane region" description="Helical" evidence="1">
    <location>
        <begin position="186"/>
        <end position="213"/>
    </location>
</feature>
<dbReference type="PANTHER" id="PTHR31176:SF1">
    <property type="entry name" value="MFS DOMAIN-CONTAINING PROTEIN-RELATED"/>
    <property type="match status" value="1"/>
</dbReference>